<dbReference type="InterPro" id="IPR023772">
    <property type="entry name" value="DNA-bd_HTH_TetR-type_CS"/>
</dbReference>
<dbReference type="PANTHER" id="PTHR30055:SF226">
    <property type="entry name" value="HTH-TYPE TRANSCRIPTIONAL REGULATOR PKSA"/>
    <property type="match status" value="1"/>
</dbReference>
<evidence type="ECO:0000256" key="2">
    <source>
        <dbReference type="ARBA" id="ARBA00023015"/>
    </source>
</evidence>
<proteinExistence type="predicted"/>
<dbReference type="InterPro" id="IPR039538">
    <property type="entry name" value="BetI_C"/>
</dbReference>
<feature type="DNA-binding region" description="H-T-H motif" evidence="5">
    <location>
        <begin position="34"/>
        <end position="53"/>
    </location>
</feature>
<sequence>MPRTVNPLKAEIRRREILDAAQACFERRGFHGTSMDQICSEANISPGGLYRYFPSKEAIIAAMAEDERRSATLTFAAVRASDNFLLALSNLCEKFVEAYSDPNRAAFAAELMAEAVRNPKFAAVAREAESKIRSDITTLLQAGQELGHVEPSLDPAEASAVLMAAADGMGLRMTFMNDFTAHEAASALKKLVLRFLSPTKAPFHLTPSPINSVTKPIGATNDA</sequence>
<gene>
    <name evidence="7" type="ORF">PsB1_1803</name>
</gene>
<dbReference type="Pfam" id="PF00440">
    <property type="entry name" value="TetR_N"/>
    <property type="match status" value="1"/>
</dbReference>
<reference evidence="7" key="1">
    <citation type="submission" date="2021-05" db="EMBL/GenBank/DDBJ databases">
        <authorList>
            <person name="Tanabe Y."/>
        </authorList>
    </citation>
    <scope>NUCLEOTIDE SEQUENCE</scope>
    <source>
        <strain evidence="7">BOTRYCO-1</strain>
    </source>
</reference>
<dbReference type="SUPFAM" id="SSF46689">
    <property type="entry name" value="Homeodomain-like"/>
    <property type="match status" value="1"/>
</dbReference>
<evidence type="ECO:0000256" key="1">
    <source>
        <dbReference type="ARBA" id="ARBA00022491"/>
    </source>
</evidence>
<protein>
    <submittedName>
        <fullName evidence="7">TetR family transcriptional regulator</fullName>
    </submittedName>
</protein>
<dbReference type="Gene3D" id="1.10.357.10">
    <property type="entry name" value="Tetracycline Repressor, domain 2"/>
    <property type="match status" value="1"/>
</dbReference>
<dbReference type="PRINTS" id="PR00455">
    <property type="entry name" value="HTHTETR"/>
</dbReference>
<evidence type="ECO:0000256" key="4">
    <source>
        <dbReference type="ARBA" id="ARBA00023163"/>
    </source>
</evidence>
<dbReference type="InterPro" id="IPR009057">
    <property type="entry name" value="Homeodomain-like_sf"/>
</dbReference>
<dbReference type="Proteomes" id="UP001161064">
    <property type="component" value="Unassembled WGS sequence"/>
</dbReference>
<name>A0ABQ4PX38_9PROT</name>
<reference evidence="7" key="2">
    <citation type="journal article" date="2023" name="ISME Commun">
        <title>Characterization of a bloom-associated alphaproteobacterial lineage, 'Candidatus Phycosocius': insights into freshwater algal-bacterial interactions.</title>
        <authorList>
            <person name="Tanabe Y."/>
            <person name="Yamaguchi H."/>
            <person name="Yoshida M."/>
            <person name="Kai A."/>
            <person name="Okazaki Y."/>
        </authorList>
    </citation>
    <scope>NUCLEOTIDE SEQUENCE</scope>
    <source>
        <strain evidence="7">BOTRYCO-1</strain>
    </source>
</reference>
<comment type="caution">
    <text evidence="7">The sequence shown here is derived from an EMBL/GenBank/DDBJ whole genome shotgun (WGS) entry which is preliminary data.</text>
</comment>
<keyword evidence="8" id="KW-1185">Reference proteome</keyword>
<keyword evidence="4" id="KW-0804">Transcription</keyword>
<dbReference type="EMBL" id="BPFZ01000012">
    <property type="protein sequence ID" value="GIU67649.1"/>
    <property type="molecule type" value="Genomic_DNA"/>
</dbReference>
<evidence type="ECO:0000256" key="5">
    <source>
        <dbReference type="PROSITE-ProRule" id="PRU00335"/>
    </source>
</evidence>
<evidence type="ECO:0000259" key="6">
    <source>
        <dbReference type="PROSITE" id="PS50977"/>
    </source>
</evidence>
<accession>A0ABQ4PX38</accession>
<dbReference type="PANTHER" id="PTHR30055">
    <property type="entry name" value="HTH-TYPE TRANSCRIPTIONAL REGULATOR RUTR"/>
    <property type="match status" value="1"/>
</dbReference>
<organism evidence="7 8">
    <name type="scientific">Candidatus Phycosocius spiralis</name>
    <dbReference type="NCBI Taxonomy" id="2815099"/>
    <lineage>
        <taxon>Bacteria</taxon>
        <taxon>Pseudomonadati</taxon>
        <taxon>Pseudomonadota</taxon>
        <taxon>Alphaproteobacteria</taxon>
        <taxon>Caulobacterales</taxon>
        <taxon>Caulobacterales incertae sedis</taxon>
        <taxon>Candidatus Phycosocius</taxon>
    </lineage>
</organism>
<evidence type="ECO:0000256" key="3">
    <source>
        <dbReference type="ARBA" id="ARBA00023125"/>
    </source>
</evidence>
<dbReference type="InterPro" id="IPR050109">
    <property type="entry name" value="HTH-type_TetR-like_transc_reg"/>
</dbReference>
<dbReference type="SUPFAM" id="SSF48498">
    <property type="entry name" value="Tetracyclin repressor-like, C-terminal domain"/>
    <property type="match status" value="1"/>
</dbReference>
<feature type="domain" description="HTH tetR-type" evidence="6">
    <location>
        <begin position="11"/>
        <end position="71"/>
    </location>
</feature>
<dbReference type="InterPro" id="IPR036271">
    <property type="entry name" value="Tet_transcr_reg_TetR-rel_C_sf"/>
</dbReference>
<dbReference type="Pfam" id="PF13977">
    <property type="entry name" value="TetR_C_6"/>
    <property type="match status" value="1"/>
</dbReference>
<dbReference type="Gene3D" id="1.10.10.60">
    <property type="entry name" value="Homeodomain-like"/>
    <property type="match status" value="1"/>
</dbReference>
<keyword evidence="3 5" id="KW-0238">DNA-binding</keyword>
<dbReference type="PROSITE" id="PS01081">
    <property type="entry name" value="HTH_TETR_1"/>
    <property type="match status" value="1"/>
</dbReference>
<keyword evidence="1" id="KW-0678">Repressor</keyword>
<dbReference type="InterPro" id="IPR001647">
    <property type="entry name" value="HTH_TetR"/>
</dbReference>
<evidence type="ECO:0000313" key="8">
    <source>
        <dbReference type="Proteomes" id="UP001161064"/>
    </source>
</evidence>
<dbReference type="PROSITE" id="PS50977">
    <property type="entry name" value="HTH_TETR_2"/>
    <property type="match status" value="1"/>
</dbReference>
<evidence type="ECO:0000313" key="7">
    <source>
        <dbReference type="EMBL" id="GIU67649.1"/>
    </source>
</evidence>
<keyword evidence="2" id="KW-0805">Transcription regulation</keyword>
<dbReference type="RefSeq" id="WP_284360622.1">
    <property type="nucleotide sequence ID" value="NZ_BPFZ01000012.1"/>
</dbReference>